<accession>A0A7V8RHN2</accession>
<proteinExistence type="predicted"/>
<comment type="caution">
    <text evidence="1">The sequence shown here is derived from an EMBL/GenBank/DDBJ whole genome shotgun (WGS) entry which is preliminary data.</text>
</comment>
<dbReference type="Proteomes" id="UP000572407">
    <property type="component" value="Unassembled WGS sequence"/>
</dbReference>
<organism evidence="1 2">
    <name type="scientific">Pseudomonas brassicacearum subsp. neoaurantiaca</name>
    <dbReference type="NCBI Taxonomy" id="494916"/>
    <lineage>
        <taxon>Bacteria</taxon>
        <taxon>Pseudomonadati</taxon>
        <taxon>Pseudomonadota</taxon>
        <taxon>Gammaproteobacteria</taxon>
        <taxon>Pseudomonadales</taxon>
        <taxon>Pseudomonadaceae</taxon>
        <taxon>Pseudomonas</taxon>
    </lineage>
</organism>
<dbReference type="AlphaFoldDB" id="A0A7V8RHN2"/>
<reference evidence="1 2" key="1">
    <citation type="submission" date="2019-06" db="EMBL/GenBank/DDBJ databases">
        <title>Analysis of the biodiversity of Brassica napus bacterial endophytes for the selection of potential efficient biofertilizers for rapeseed crops.</title>
        <authorList>
            <person name="Jimenez-Gomez A."/>
            <person name="Saati-Santamaria Z."/>
            <person name="Menendez E."/>
            <person name="Rivas R."/>
            <person name="Mateos P.F."/>
            <person name="Velazquez E."/>
            <person name="Garcia-Fraile P."/>
        </authorList>
    </citation>
    <scope>NUCLEOTIDE SEQUENCE [LARGE SCALE GENOMIC DNA]</scope>
    <source>
        <strain evidence="1 2">CDVBN10</strain>
    </source>
</reference>
<dbReference type="EMBL" id="VDLV01000003">
    <property type="protein sequence ID" value="MBA1376684.1"/>
    <property type="molecule type" value="Genomic_DNA"/>
</dbReference>
<evidence type="ECO:0000313" key="2">
    <source>
        <dbReference type="Proteomes" id="UP000572407"/>
    </source>
</evidence>
<sequence length="121" mass="13358">MTRARLDMAQEGELWEMALKHFGSDGLLKVVMEMWSQAAPPPIPIVEYLSTKLVSQEVLNILKIAQERVGAFVADRTPVPGTVMLYARHASDLADGLITLLPKGQLSRAWRGSCLEIELGI</sequence>
<name>A0A7V8RHN2_9PSED</name>
<protein>
    <submittedName>
        <fullName evidence="1">Uncharacterized protein</fullName>
    </submittedName>
</protein>
<evidence type="ECO:0000313" key="1">
    <source>
        <dbReference type="EMBL" id="MBA1376684.1"/>
    </source>
</evidence>
<gene>
    <name evidence="1" type="ORF">FHK92_02415</name>
</gene>